<protein>
    <submittedName>
        <fullName evidence="3">Cupin domain-containing protein</fullName>
    </submittedName>
</protein>
<dbReference type="CDD" id="cd02221">
    <property type="entry name" value="cupin_TM1287-like"/>
    <property type="match status" value="1"/>
</dbReference>
<dbReference type="Pfam" id="PF07883">
    <property type="entry name" value="Cupin_2"/>
    <property type="match status" value="1"/>
</dbReference>
<keyword evidence="4" id="KW-1185">Reference proteome</keyword>
<feature type="domain" description="Cupin type-2" evidence="2">
    <location>
        <begin position="40"/>
        <end position="107"/>
    </location>
</feature>
<dbReference type="AlphaFoldDB" id="A0A5R9L8D0"/>
<dbReference type="InterPro" id="IPR013096">
    <property type="entry name" value="Cupin_2"/>
</dbReference>
<dbReference type="InterPro" id="IPR011051">
    <property type="entry name" value="RmlC_Cupin_sf"/>
</dbReference>
<keyword evidence="1" id="KW-0479">Metal-binding</keyword>
<dbReference type="SUPFAM" id="SSF51182">
    <property type="entry name" value="RmlC-like cupins"/>
    <property type="match status" value="1"/>
</dbReference>
<gene>
    <name evidence="3" type="ORF">FE839_23710</name>
</gene>
<dbReference type="PANTHER" id="PTHR35848:SF6">
    <property type="entry name" value="CUPIN TYPE-2 DOMAIN-CONTAINING PROTEIN"/>
    <property type="match status" value="1"/>
</dbReference>
<dbReference type="Gene3D" id="2.60.120.10">
    <property type="entry name" value="Jelly Rolls"/>
    <property type="match status" value="1"/>
</dbReference>
<dbReference type="Proteomes" id="UP000307430">
    <property type="component" value="Unassembled WGS sequence"/>
</dbReference>
<dbReference type="EMBL" id="VCHQ01000041">
    <property type="protein sequence ID" value="TLV04896.1"/>
    <property type="molecule type" value="Genomic_DNA"/>
</dbReference>
<evidence type="ECO:0000256" key="1">
    <source>
        <dbReference type="ARBA" id="ARBA00022723"/>
    </source>
</evidence>
<name>A0A5R9L8D0_9ENTR</name>
<accession>A0A5R9L8D0</accession>
<reference evidence="3 4" key="1">
    <citation type="submission" date="2019-05" db="EMBL/GenBank/DDBJ databases">
        <title>Genome sequence of Klebsiella sp strain TOUT106.</title>
        <authorList>
            <person name="Rahi P."/>
            <person name="Chaudhari D."/>
        </authorList>
    </citation>
    <scope>NUCLEOTIDE SEQUENCE [LARGE SCALE GENOMIC DNA]</scope>
    <source>
        <strain evidence="3 4">TOUT106</strain>
    </source>
</reference>
<dbReference type="RefSeq" id="WP_138363182.1">
    <property type="nucleotide sequence ID" value="NZ_VCHQ01000041.1"/>
</dbReference>
<evidence type="ECO:0000259" key="2">
    <source>
        <dbReference type="Pfam" id="PF07883"/>
    </source>
</evidence>
<dbReference type="InterPro" id="IPR014710">
    <property type="entry name" value="RmlC-like_jellyroll"/>
</dbReference>
<dbReference type="InterPro" id="IPR051610">
    <property type="entry name" value="GPI/OXD"/>
</dbReference>
<dbReference type="PANTHER" id="PTHR35848">
    <property type="entry name" value="OXALATE-BINDING PROTEIN"/>
    <property type="match status" value="1"/>
</dbReference>
<dbReference type="GO" id="GO:0046872">
    <property type="term" value="F:metal ion binding"/>
    <property type="evidence" value="ECO:0007669"/>
    <property type="project" value="UniProtKB-KW"/>
</dbReference>
<comment type="caution">
    <text evidence="3">The sequence shown here is derived from an EMBL/GenBank/DDBJ whole genome shotgun (WGS) entry which is preliminary data.</text>
</comment>
<organism evidence="3 4">
    <name type="scientific">Klebsiella indica</name>
    <dbReference type="NCBI Taxonomy" id="2582917"/>
    <lineage>
        <taxon>Bacteria</taxon>
        <taxon>Pseudomonadati</taxon>
        <taxon>Pseudomonadota</taxon>
        <taxon>Gammaproteobacteria</taxon>
        <taxon>Enterobacterales</taxon>
        <taxon>Enterobacteriaceae</taxon>
        <taxon>Klebsiella/Raoultella group</taxon>
        <taxon>Klebsiella</taxon>
    </lineage>
</organism>
<sequence>MKLNTPTRIVEESRVGKGKIILDSIDLPENLKKICKSFSVVVLAPGCAPGFHSHVEESDIYHILRGSGIYNDNGNIFPIKSGDTLICSSGEGHDIENTSDDELVFIALELYNPRS</sequence>
<proteinExistence type="predicted"/>
<evidence type="ECO:0000313" key="3">
    <source>
        <dbReference type="EMBL" id="TLV04896.1"/>
    </source>
</evidence>
<evidence type="ECO:0000313" key="4">
    <source>
        <dbReference type="Proteomes" id="UP000307430"/>
    </source>
</evidence>